<accession>A0A6M2ZHN3</accession>
<dbReference type="EMBL" id="MK867354">
    <property type="protein sequence ID" value="QFG06491.1"/>
    <property type="molecule type" value="Genomic_DNA"/>
</dbReference>
<reference evidence="1" key="1">
    <citation type="submission" date="2019-04" db="EMBL/GenBank/DDBJ databases">
        <title>Genomic and proteomic characterization of cyanophage S-SCSM1 provides new insights into understanding the viral gene diversity and phage-host interactions.</title>
        <authorList>
            <person name="Wang Q."/>
            <person name="Xu Y."/>
            <person name="Jiao N."/>
            <person name="Zhang R."/>
        </authorList>
    </citation>
    <scope>NUCLEOTIDE SEQUENCE [LARGE SCALE GENOMIC DNA]</scope>
</reference>
<keyword evidence="2" id="KW-1185">Reference proteome</keyword>
<gene>
    <name evidence="1" type="ORF">SSCSM1_227</name>
</gene>
<organism evidence="1 2">
    <name type="scientific">Synechococcus phage S-SCSM1</name>
    <dbReference type="NCBI Taxonomy" id="2588487"/>
    <lineage>
        <taxon>Viruses</taxon>
        <taxon>Duplodnaviria</taxon>
        <taxon>Heunggongvirae</taxon>
        <taxon>Uroviricota</taxon>
        <taxon>Caudoviricetes</taxon>
        <taxon>Pantevenvirales</taxon>
        <taxon>Kyanoviridae</taxon>
        <taxon>Zhoulongquanvirus</taxon>
        <taxon>Zhoulongquanvirus esscess</taxon>
    </lineage>
</organism>
<proteinExistence type="predicted"/>
<evidence type="ECO:0000313" key="2">
    <source>
        <dbReference type="Proteomes" id="UP000515683"/>
    </source>
</evidence>
<evidence type="ECO:0000313" key="1">
    <source>
        <dbReference type="EMBL" id="QFG06491.1"/>
    </source>
</evidence>
<dbReference type="Proteomes" id="UP000515683">
    <property type="component" value="Segment"/>
</dbReference>
<protein>
    <submittedName>
        <fullName evidence="1">Virion protein</fullName>
    </submittedName>
</protein>
<sequence length="1054" mass="107952">MGINKNFVVRNGLEVANTLLYANDETNRIGINSGTPEHTLDVIGDAAIDGALFSPVSLGGTSGVTGQYLQSTGDKWRWESFPRSRQTEIFTLTAGQTRIPATGSFGTFVLTETELTSIFLDGVKLTNGDYVINAGGGSITLFAAAFGGEELELIAHGAASVGAGNTGILGVSVRKAGIDSGTPGRVQILDFVGLGVTLDGTTGLVTAYIDSGGLTAVINDPAPTLGGYLNLNNRGIAGVGVITATQFYGGGANITGISTLNIVDYGLGLGGGAGVSGVFGELEGGSSVGIFTDTAAVGLGTTDPRFLVEIGDRQSEVAGLGTNLWVNGNARITGILTVGSSSIAIDGINDEIRIGAGFTLSADTITQTANLQITGIVTATGFDGDLVGQHKVFTAGVDNYDDYDVALFLDPTQGGHTFNRFDLGHKLQYNPANGQLSNTGVTSTRGLQVTGLSTFSDSVTFQNNIQLGNNDQAIFGAGNDLRIYFDGSNSYIQDQGGGGLNIDANPSVTIGQYGTTVEMASFRVGAGVSLFHNNSKKFETTSTGVAVTGDIVASGDGTFDGIGLGGQSPSFTGGIDATGRIRTYRDIYIVGDDNSSLVLDGRDGSYRTIRSLGDAPLTFQAFESLENSPPDGVGIGTTNPQGYGLYVQASTKFTGIVTASSFSGSGIGLTGMVDVADGTYGGSTVSPQITVADGRITGITATLISGGGGGGGGGTEVIIEDNDSIVGTAGTINFGSGLSVSSATAGVVTVTAASSEIISDTTPQLGGNLDLNNRTINGTGNININGSSRFNGPATCTSDLDVAGEATITGGLLDVQSSGVPAVISHWNSSKHLQLSTGDNGGGLNITDVNYFAINHQPYADRGTTNNLTERLRITTAGNAELSGVVTATAFYGDGSNLTGIVAGGGSGTGYFDNNQTNPGIHTTAAHVGLGTTNPRTPLQVEEIYGVYTDYGSFSATAGVTTTGDASWVIATDDFKTAEYTLHFQYNNNIQSQKVLVMNDGTTAYAQEYAIMYNNDLLVSVGASVNSGTCELQWTPEPGVTGVVTYRVVRETML</sequence>
<name>A0A6M2ZHN3_9CAUD</name>